<dbReference type="EMBL" id="CM047748">
    <property type="protein sequence ID" value="KAJ0013184.1"/>
    <property type="molecule type" value="Genomic_DNA"/>
</dbReference>
<dbReference type="Proteomes" id="UP001163603">
    <property type="component" value="Chromosome 13"/>
</dbReference>
<sequence>MLAEYLGEDEILALVCISFRAACALEEYEQNGEVNCTVGLHGKATERGKSIVGRFLVICLEDMSVHIAEDRISIFYTGSGMDSSEENSIVKWCALVSSKTKESNKVLTLHLEREALLKCSNSELTWRTDGGIRIPSEDEST</sequence>
<organism evidence="1 2">
    <name type="scientific">Pistacia integerrima</name>
    <dbReference type="NCBI Taxonomy" id="434235"/>
    <lineage>
        <taxon>Eukaryota</taxon>
        <taxon>Viridiplantae</taxon>
        <taxon>Streptophyta</taxon>
        <taxon>Embryophyta</taxon>
        <taxon>Tracheophyta</taxon>
        <taxon>Spermatophyta</taxon>
        <taxon>Magnoliopsida</taxon>
        <taxon>eudicotyledons</taxon>
        <taxon>Gunneridae</taxon>
        <taxon>Pentapetalae</taxon>
        <taxon>rosids</taxon>
        <taxon>malvids</taxon>
        <taxon>Sapindales</taxon>
        <taxon>Anacardiaceae</taxon>
        <taxon>Pistacia</taxon>
    </lineage>
</organism>
<evidence type="ECO:0000313" key="1">
    <source>
        <dbReference type="EMBL" id="KAJ0013184.1"/>
    </source>
</evidence>
<protein>
    <submittedName>
        <fullName evidence="1">Uncharacterized protein</fullName>
    </submittedName>
</protein>
<keyword evidence="2" id="KW-1185">Reference proteome</keyword>
<evidence type="ECO:0000313" key="2">
    <source>
        <dbReference type="Proteomes" id="UP001163603"/>
    </source>
</evidence>
<gene>
    <name evidence="1" type="ORF">Pint_20891</name>
</gene>
<name>A0ACC0X7N1_9ROSI</name>
<comment type="caution">
    <text evidence="1">The sequence shown here is derived from an EMBL/GenBank/DDBJ whole genome shotgun (WGS) entry which is preliminary data.</text>
</comment>
<accession>A0ACC0X7N1</accession>
<proteinExistence type="predicted"/>
<reference evidence="2" key="1">
    <citation type="journal article" date="2023" name="G3 (Bethesda)">
        <title>Genome assembly and association tests identify interacting loci associated with vigor, precocity, and sex in interspecific pistachio rootstocks.</title>
        <authorList>
            <person name="Palmer W."/>
            <person name="Jacygrad E."/>
            <person name="Sagayaradj S."/>
            <person name="Cavanaugh K."/>
            <person name="Han R."/>
            <person name="Bertier L."/>
            <person name="Beede B."/>
            <person name="Kafkas S."/>
            <person name="Golino D."/>
            <person name="Preece J."/>
            <person name="Michelmore R."/>
        </authorList>
    </citation>
    <scope>NUCLEOTIDE SEQUENCE [LARGE SCALE GENOMIC DNA]</scope>
</reference>